<dbReference type="Gene3D" id="2.40.70.10">
    <property type="entry name" value="Acid Proteases"/>
    <property type="match status" value="1"/>
</dbReference>
<dbReference type="PANTHER" id="PTHR33067:SF9">
    <property type="entry name" value="RNA-DIRECTED DNA POLYMERASE"/>
    <property type="match status" value="1"/>
</dbReference>
<dbReference type="AlphaFoldDB" id="A0A6D2HYS6"/>
<dbReference type="Proteomes" id="UP000467841">
    <property type="component" value="Unassembled WGS sequence"/>
</dbReference>
<sequence length="613" mass="68528">MRKAQQDREPQPRASIGDKDNPHTFYQNRSAIFPPNVQRQDFEIKPGMIGLVKDNIFHGLPAEIPVDHIQNFEEICNTTGSNGVPADFLKCKLFPFSLANKASRWLNNGDFMTKSKEGAFELIENLAVSSSNKNTEYGRTLSTVSVKGSSANAKKIEELTAKVNLLMKAQQKSVHFVDENDDTPISQEFGGEEDGQAFVPNRGSNSNYRNHPNMSYRSTNVENPQDQVYPPRSNQNQQSYQKSYPNIFQEKTFAPNQNRSQGGNQQKAQFSNQQQPSGSSNNSNDELKGMMQQMLMNQQKSTAETHLKIDTMYNDLNGKYEAVWTHVKKLDVQVAQTAEGVKRPHGTLPGKGEQNPWNEYVAQVELRSGRKLLPAAIPPKRPGKEKVDKKPILESDLPTPVATETAPARAYTPKVPYPVPRKKSRKDLEEAKCKEKLNDLTVKLTLSDAVQMIPTLKKYMKELISGKVAEEENVMLVSEECSAVLQNKVIKKRSDPGRFVLSMQIGHMIFACSLCDLGSSVNLMPYSVAKRLGYTKFKPTKVSLVFADRSTKFLVAGAIIDVKGGIIDLHLGDIVMRFEMNKLLKKLMLDGQNYVIEDGSNLVDELSLVIAVV</sequence>
<reference evidence="2" key="1">
    <citation type="submission" date="2020-01" db="EMBL/GenBank/DDBJ databases">
        <authorList>
            <person name="Mishra B."/>
        </authorList>
    </citation>
    <scope>NUCLEOTIDE SEQUENCE [LARGE SCALE GENOMIC DNA]</scope>
</reference>
<keyword evidence="3" id="KW-1185">Reference proteome</keyword>
<gene>
    <name evidence="2" type="ORF">MERR_LOCUS8649</name>
</gene>
<feature type="compositionally biased region" description="Polar residues" evidence="1">
    <location>
        <begin position="254"/>
        <end position="264"/>
    </location>
</feature>
<feature type="region of interest" description="Disordered" evidence="1">
    <location>
        <begin position="1"/>
        <end position="22"/>
    </location>
</feature>
<comment type="caution">
    <text evidence="2">The sequence shown here is derived from an EMBL/GenBank/DDBJ whole genome shotgun (WGS) entry which is preliminary data.</text>
</comment>
<name>A0A6D2HYS6_9BRAS</name>
<feature type="region of interest" description="Disordered" evidence="1">
    <location>
        <begin position="254"/>
        <end position="286"/>
    </location>
</feature>
<evidence type="ECO:0000256" key="1">
    <source>
        <dbReference type="SAM" id="MobiDB-lite"/>
    </source>
</evidence>
<proteinExistence type="predicted"/>
<feature type="compositionally biased region" description="Low complexity" evidence="1">
    <location>
        <begin position="265"/>
        <end position="284"/>
    </location>
</feature>
<evidence type="ECO:0000313" key="2">
    <source>
        <dbReference type="EMBL" id="CAA7021414.1"/>
    </source>
</evidence>
<accession>A0A6D2HYS6</accession>
<evidence type="ECO:0000313" key="3">
    <source>
        <dbReference type="Proteomes" id="UP000467841"/>
    </source>
</evidence>
<feature type="compositionally biased region" description="Polar residues" evidence="1">
    <location>
        <begin position="202"/>
        <end position="226"/>
    </location>
</feature>
<protein>
    <recommendedName>
        <fullName evidence="4">Aspartic peptidase DDI1-type domain-containing protein</fullName>
    </recommendedName>
</protein>
<feature type="region of interest" description="Disordered" evidence="1">
    <location>
        <begin position="177"/>
        <end position="240"/>
    </location>
</feature>
<feature type="region of interest" description="Disordered" evidence="1">
    <location>
        <begin position="400"/>
        <end position="428"/>
    </location>
</feature>
<evidence type="ECO:0008006" key="4">
    <source>
        <dbReference type="Google" id="ProtNLM"/>
    </source>
</evidence>
<dbReference type="EMBL" id="CACVBM020000610">
    <property type="protein sequence ID" value="CAA7021414.1"/>
    <property type="molecule type" value="Genomic_DNA"/>
</dbReference>
<dbReference type="InterPro" id="IPR021109">
    <property type="entry name" value="Peptidase_aspartic_dom_sf"/>
</dbReference>
<dbReference type="PANTHER" id="PTHR33067">
    <property type="entry name" value="RNA-DIRECTED DNA POLYMERASE-RELATED"/>
    <property type="match status" value="1"/>
</dbReference>
<organism evidence="2 3">
    <name type="scientific">Microthlaspi erraticum</name>
    <dbReference type="NCBI Taxonomy" id="1685480"/>
    <lineage>
        <taxon>Eukaryota</taxon>
        <taxon>Viridiplantae</taxon>
        <taxon>Streptophyta</taxon>
        <taxon>Embryophyta</taxon>
        <taxon>Tracheophyta</taxon>
        <taxon>Spermatophyta</taxon>
        <taxon>Magnoliopsida</taxon>
        <taxon>eudicotyledons</taxon>
        <taxon>Gunneridae</taxon>
        <taxon>Pentapetalae</taxon>
        <taxon>rosids</taxon>
        <taxon>malvids</taxon>
        <taxon>Brassicales</taxon>
        <taxon>Brassicaceae</taxon>
        <taxon>Coluteocarpeae</taxon>
        <taxon>Microthlaspi</taxon>
    </lineage>
</organism>